<organism evidence="1 2">
    <name type="scientific">Hydnomerulius pinastri MD-312</name>
    <dbReference type="NCBI Taxonomy" id="994086"/>
    <lineage>
        <taxon>Eukaryota</taxon>
        <taxon>Fungi</taxon>
        <taxon>Dikarya</taxon>
        <taxon>Basidiomycota</taxon>
        <taxon>Agaricomycotina</taxon>
        <taxon>Agaricomycetes</taxon>
        <taxon>Agaricomycetidae</taxon>
        <taxon>Boletales</taxon>
        <taxon>Boletales incertae sedis</taxon>
        <taxon>Leucogyrophana</taxon>
    </lineage>
</organism>
<dbReference type="PANTHER" id="PTHR47381:SF3">
    <property type="entry name" value="ALPHA_BETA-HYDROLASES SUPERFAMILY PROTEIN"/>
    <property type="match status" value="1"/>
</dbReference>
<evidence type="ECO:0008006" key="3">
    <source>
        <dbReference type="Google" id="ProtNLM"/>
    </source>
</evidence>
<evidence type="ECO:0000313" key="2">
    <source>
        <dbReference type="Proteomes" id="UP000053820"/>
    </source>
</evidence>
<evidence type="ECO:0000313" key="1">
    <source>
        <dbReference type="EMBL" id="KIJ63165.1"/>
    </source>
</evidence>
<dbReference type="PANTHER" id="PTHR47381">
    <property type="entry name" value="ALPHA/BETA-HYDROLASES SUPERFAMILY PROTEIN"/>
    <property type="match status" value="1"/>
</dbReference>
<dbReference type="SUPFAM" id="SSF53474">
    <property type="entry name" value="alpha/beta-Hydrolases"/>
    <property type="match status" value="1"/>
</dbReference>
<dbReference type="InterPro" id="IPR029058">
    <property type="entry name" value="AB_hydrolase_fold"/>
</dbReference>
<keyword evidence="2" id="KW-1185">Reference proteome</keyword>
<proteinExistence type="predicted"/>
<reference evidence="1 2" key="1">
    <citation type="submission" date="2014-04" db="EMBL/GenBank/DDBJ databases">
        <title>Evolutionary Origins and Diversification of the Mycorrhizal Mutualists.</title>
        <authorList>
            <consortium name="DOE Joint Genome Institute"/>
            <consortium name="Mycorrhizal Genomics Consortium"/>
            <person name="Kohler A."/>
            <person name="Kuo A."/>
            <person name="Nagy L.G."/>
            <person name="Floudas D."/>
            <person name="Copeland A."/>
            <person name="Barry K.W."/>
            <person name="Cichocki N."/>
            <person name="Veneault-Fourrey C."/>
            <person name="LaButti K."/>
            <person name="Lindquist E.A."/>
            <person name="Lipzen A."/>
            <person name="Lundell T."/>
            <person name="Morin E."/>
            <person name="Murat C."/>
            <person name="Riley R."/>
            <person name="Ohm R."/>
            <person name="Sun H."/>
            <person name="Tunlid A."/>
            <person name="Henrissat B."/>
            <person name="Grigoriev I.V."/>
            <person name="Hibbett D.S."/>
            <person name="Martin F."/>
        </authorList>
    </citation>
    <scope>NUCLEOTIDE SEQUENCE [LARGE SCALE GENOMIC DNA]</scope>
    <source>
        <strain evidence="1 2">MD-312</strain>
    </source>
</reference>
<protein>
    <recommendedName>
        <fullName evidence="3">Peptidase S9 prolyl oligopeptidase catalytic domain-containing protein</fullName>
    </recommendedName>
</protein>
<sequence length="286" mass="30867">MSIVLTPLIVGGIAVDVYSHSAAADSSLPVKVLFLLHGRTGSAQTVEPAAKAILNVNYGPAGAAKKQDVVIALFDQRNHGKRILDPLRNEAWHQDPAKNNAQHAIDMYTIQTGTVHDMSFLIDHIPAYLYPSGEREIVDWGIAGVSLGGHAAWIALTREPRISLAIPIIGCPDYTKMVSQRAESSGVPFAPPYYPPQLKAYVDKYDPASFPYTAKDASNSFLGKRILVLSGAKDPLVPWTASQEFVAGLEVGDGVKRVVLEENAGHECTPTMVKEAALFVGQWLAN</sequence>
<dbReference type="OrthoDB" id="2152248at2759"/>
<gene>
    <name evidence="1" type="ORF">HYDPIDRAFT_93008</name>
</gene>
<dbReference type="Gene3D" id="3.40.50.1820">
    <property type="entry name" value="alpha/beta hydrolase"/>
    <property type="match status" value="1"/>
</dbReference>
<dbReference type="Proteomes" id="UP000053820">
    <property type="component" value="Unassembled WGS sequence"/>
</dbReference>
<name>A0A0C9VY16_9AGAM</name>
<dbReference type="EMBL" id="KN839852">
    <property type="protein sequence ID" value="KIJ63165.1"/>
    <property type="molecule type" value="Genomic_DNA"/>
</dbReference>
<accession>A0A0C9VY16</accession>
<dbReference type="AlphaFoldDB" id="A0A0C9VY16"/>
<dbReference type="HOGENOM" id="CLU_048444_1_0_1"/>